<dbReference type="Ensembl" id="ENSMSIT00000032631.1">
    <property type="protein sequence ID" value="ENSMSIP00000025871.1"/>
    <property type="gene ID" value="ENSMSIG00000021831.1"/>
</dbReference>
<accession>A0A8C6HR10</accession>
<organism evidence="1 2">
    <name type="scientific">Mus spicilegus</name>
    <name type="common">Mound-building mouse</name>
    <dbReference type="NCBI Taxonomy" id="10103"/>
    <lineage>
        <taxon>Eukaryota</taxon>
        <taxon>Metazoa</taxon>
        <taxon>Chordata</taxon>
        <taxon>Craniata</taxon>
        <taxon>Vertebrata</taxon>
        <taxon>Euteleostomi</taxon>
        <taxon>Mammalia</taxon>
        <taxon>Eutheria</taxon>
        <taxon>Euarchontoglires</taxon>
        <taxon>Glires</taxon>
        <taxon>Rodentia</taxon>
        <taxon>Myomorpha</taxon>
        <taxon>Muroidea</taxon>
        <taxon>Muridae</taxon>
        <taxon>Murinae</taxon>
        <taxon>Mus</taxon>
        <taxon>Mus</taxon>
    </lineage>
</organism>
<name>A0A8C6HR10_MUSSI</name>
<dbReference type="GeneTree" id="ENSGT01140000286683"/>
<sequence>MVQRPPRCALVRSLTCSSSADPSPDEALERAPHCLLLLLLLLLQLGPRPPHPVSFQNQLPNWLAGMGWSGLCRLFLRWRTVDGLWSLFLSLLYMASEDQAQVLGLVHQRLRPANHFSCPISNVLPLYQAIRREGWWLYPGHPSRKDWVRGSWLNRTLRTGISGSPHNMNETRFMQAAGLKEGVYPLNCLPLEFIMQTRICEYLVPTFDRTMDLTCKPCGSNAKE</sequence>
<dbReference type="Proteomes" id="UP000694415">
    <property type="component" value="Unplaced"/>
</dbReference>
<keyword evidence="2" id="KW-1185">Reference proteome</keyword>
<evidence type="ECO:0000313" key="2">
    <source>
        <dbReference type="Proteomes" id="UP000694415"/>
    </source>
</evidence>
<reference evidence="1" key="2">
    <citation type="submission" date="2025-09" db="UniProtKB">
        <authorList>
            <consortium name="Ensembl"/>
        </authorList>
    </citation>
    <scope>IDENTIFICATION</scope>
</reference>
<protein>
    <submittedName>
        <fullName evidence="1">RIKEN cDNA D930048N14 gene</fullName>
    </submittedName>
</protein>
<proteinExistence type="predicted"/>
<dbReference type="AlphaFoldDB" id="A0A8C6HR10"/>
<reference evidence="1" key="1">
    <citation type="submission" date="2025-08" db="UniProtKB">
        <authorList>
            <consortium name="Ensembl"/>
        </authorList>
    </citation>
    <scope>IDENTIFICATION</scope>
</reference>
<evidence type="ECO:0000313" key="1">
    <source>
        <dbReference type="Ensembl" id="ENSMSIP00000025871.1"/>
    </source>
</evidence>